<proteinExistence type="predicted"/>
<evidence type="ECO:0000313" key="4">
    <source>
        <dbReference type="Proteomes" id="UP000093080"/>
    </source>
</evidence>
<reference evidence="3 4" key="1">
    <citation type="submission" date="2016-06" db="EMBL/GenBank/DDBJ databases">
        <title>Respiratory ammonification of nitrate coupled to the oxidation of elemental sulfur in deep-sea autotrophic thermophilic bacteria.</title>
        <authorList>
            <person name="Slobodkina G.B."/>
            <person name="Mardanov A.V."/>
            <person name="Ravin N.V."/>
            <person name="Frolova A.A."/>
            <person name="Viryasiv M.B."/>
            <person name="Chernyh N.A."/>
            <person name="Bonch-Osmolovskaya E.A."/>
            <person name="Slobodkin A.I."/>
        </authorList>
    </citation>
    <scope>NUCLEOTIDE SEQUENCE [LARGE SCALE GENOMIC DNA]</scope>
    <source>
        <strain evidence="3 4">S69</strain>
    </source>
</reference>
<dbReference type="Pfam" id="PF11853">
    <property type="entry name" value="DUF3373"/>
    <property type="match status" value="1"/>
</dbReference>
<evidence type="ECO:0000313" key="3">
    <source>
        <dbReference type="EMBL" id="OCC14355.1"/>
    </source>
</evidence>
<evidence type="ECO:0008006" key="5">
    <source>
        <dbReference type="Google" id="ProtNLM"/>
    </source>
</evidence>
<feature type="chain" id="PRO_5008626152" description="DUF3373 domain-containing protein" evidence="2">
    <location>
        <begin position="20"/>
        <end position="613"/>
    </location>
</feature>
<protein>
    <recommendedName>
        <fullName evidence="5">DUF3373 domain-containing protein</fullName>
    </recommendedName>
</protein>
<feature type="signal peptide" evidence="2">
    <location>
        <begin position="1"/>
        <end position="19"/>
    </location>
</feature>
<sequence>MKHFLIGVLFFCLVIPQMAFGGGAAAPSTDELLQRIEELSKELQRVKQQLKEVKAKQDEQEEVADTVEELAEKMESVAVDGTGRFDLSGDYRFRLDSTRAHIKGFWDGKLLFSPISSALNTFSAMDAQTLGTTMQPALASLPQDLQVQLGQLMGVWDQLGEEARKAALFSMLGALNDEARIGLFQLAGIDPNDVNAAKFSSRDIRNDTLYTNRLRFNIQVKATENIKFKGRLAMYKVWGMETSSVTAVPFGMNGFIWDPNISRRPNDNTLRVEMAYVNFTNIFGLPMWISVGRRPTVDGPPLQLKYNYDKRYATPVALGVDWTFDGATIGYMYTDPWPGKIRVCYGRGYESGFGDAYDLFGGNRLDDTDLYGISWDVINDPDREMFANIQLFRAADVPNYMEFYSLLVVNPADPNNALNNMDFLTNGLFKGYQVGDIYHASGVFMHKFRGIDYFISAGLSRTDSNFVDPTGLFPGLLNAPGENDNHWGWAAYVGVRIPVEQLNSKIGLEYNHGSRYWINFTPAADDLYLSKLATRGDVAEVYWIWDIPDTPLSKYGKAFMRFGYQYYWIDYTGSGNWMGKPVDMDDLDNMLNAQQFAPVDRMDNFYMTFEVYF</sequence>
<dbReference type="OrthoDB" id="9760233at2"/>
<gene>
    <name evidence="3" type="ORF">DBT_2228</name>
</gene>
<keyword evidence="1" id="KW-0175">Coiled coil</keyword>
<feature type="coiled-coil region" evidence="1">
    <location>
        <begin position="29"/>
        <end position="76"/>
    </location>
</feature>
<dbReference type="EMBL" id="MAGO01000013">
    <property type="protein sequence ID" value="OCC14355.1"/>
    <property type="molecule type" value="Genomic_DNA"/>
</dbReference>
<keyword evidence="2" id="KW-0732">Signal</keyword>
<dbReference type="AlphaFoldDB" id="A0A1B9F3F8"/>
<dbReference type="InterPro" id="IPR021803">
    <property type="entry name" value="DUF3373"/>
</dbReference>
<keyword evidence="4" id="KW-1185">Reference proteome</keyword>
<evidence type="ECO:0000256" key="1">
    <source>
        <dbReference type="SAM" id="Coils"/>
    </source>
</evidence>
<dbReference type="PATRIC" id="fig|1156395.6.peg.2255"/>
<dbReference type="RefSeq" id="WP_067620295.1">
    <property type="nucleotide sequence ID" value="NZ_MAGO01000013.1"/>
</dbReference>
<comment type="caution">
    <text evidence="3">The sequence shown here is derived from an EMBL/GenBank/DDBJ whole genome shotgun (WGS) entry which is preliminary data.</text>
</comment>
<dbReference type="STRING" id="1156395.DBT_2228"/>
<dbReference type="Proteomes" id="UP000093080">
    <property type="component" value="Unassembled WGS sequence"/>
</dbReference>
<organism evidence="3 4">
    <name type="scientific">Dissulfuribacter thermophilus</name>
    <dbReference type="NCBI Taxonomy" id="1156395"/>
    <lineage>
        <taxon>Bacteria</taxon>
        <taxon>Pseudomonadati</taxon>
        <taxon>Thermodesulfobacteriota</taxon>
        <taxon>Dissulfuribacteria</taxon>
        <taxon>Dissulfuribacterales</taxon>
        <taxon>Dissulfuribacteraceae</taxon>
        <taxon>Dissulfuribacter</taxon>
    </lineage>
</organism>
<evidence type="ECO:0000256" key="2">
    <source>
        <dbReference type="SAM" id="SignalP"/>
    </source>
</evidence>
<accession>A0A1B9F3F8</accession>
<name>A0A1B9F3F8_9BACT</name>